<proteinExistence type="predicted"/>
<reference evidence="1" key="1">
    <citation type="journal article" date="2023" name="G3 (Bethesda)">
        <title>A reference genome for the long-term kleptoplast-retaining sea slug Elysia crispata morphotype clarki.</title>
        <authorList>
            <person name="Eastman K.E."/>
            <person name="Pendleton A.L."/>
            <person name="Shaikh M.A."/>
            <person name="Suttiyut T."/>
            <person name="Ogas R."/>
            <person name="Tomko P."/>
            <person name="Gavelis G."/>
            <person name="Widhalm J.R."/>
            <person name="Wisecaver J.H."/>
        </authorList>
    </citation>
    <scope>NUCLEOTIDE SEQUENCE</scope>
    <source>
        <strain evidence="1">ECLA1</strain>
    </source>
</reference>
<accession>A0AAE1AV26</accession>
<dbReference type="AlphaFoldDB" id="A0AAE1AV26"/>
<evidence type="ECO:0000313" key="2">
    <source>
        <dbReference type="Proteomes" id="UP001283361"/>
    </source>
</evidence>
<dbReference type="EMBL" id="JAWDGP010001105">
    <property type="protein sequence ID" value="KAK3794574.1"/>
    <property type="molecule type" value="Genomic_DNA"/>
</dbReference>
<keyword evidence="2" id="KW-1185">Reference proteome</keyword>
<protein>
    <submittedName>
        <fullName evidence="1">Uncharacterized protein</fullName>
    </submittedName>
</protein>
<comment type="caution">
    <text evidence="1">The sequence shown here is derived from an EMBL/GenBank/DDBJ whole genome shotgun (WGS) entry which is preliminary data.</text>
</comment>
<organism evidence="1 2">
    <name type="scientific">Elysia crispata</name>
    <name type="common">lettuce slug</name>
    <dbReference type="NCBI Taxonomy" id="231223"/>
    <lineage>
        <taxon>Eukaryota</taxon>
        <taxon>Metazoa</taxon>
        <taxon>Spiralia</taxon>
        <taxon>Lophotrochozoa</taxon>
        <taxon>Mollusca</taxon>
        <taxon>Gastropoda</taxon>
        <taxon>Heterobranchia</taxon>
        <taxon>Euthyneura</taxon>
        <taxon>Panpulmonata</taxon>
        <taxon>Sacoglossa</taxon>
        <taxon>Placobranchoidea</taxon>
        <taxon>Plakobranchidae</taxon>
        <taxon>Elysia</taxon>
    </lineage>
</organism>
<dbReference type="Proteomes" id="UP001283361">
    <property type="component" value="Unassembled WGS sequence"/>
</dbReference>
<gene>
    <name evidence="1" type="ORF">RRG08_003723</name>
</gene>
<sequence length="138" mass="14862">MAATGSAVQLRFQVAPSSVAVCALTFPNKRVVWMPCRYQPAAGRVHNKPCSDRAAERNSTSTSFFSLAAPGDLAGPQQPNRSALFLILLEGRTEEKELTAIRFKFIPVPSPTPRTWGGGETTLAAMWALENSAGDILD</sequence>
<name>A0AAE1AV26_9GAST</name>
<evidence type="ECO:0000313" key="1">
    <source>
        <dbReference type="EMBL" id="KAK3794574.1"/>
    </source>
</evidence>